<sequence length="363" mass="37458">MARLSWTLLLAITSLANVGAGLSIATGNHSLPRPTWQLLTTGSTARFRGLAPVSDKIAWVSGVGGTVLRTTDGGRTWASVGPAPSSSGDNADVATLDFRDVEAWSAEKAVVLSIGEGNSSRVYVTGDGGASWARSFTNQEAAAFYDCIAFESPEHGMAMSDPVDGKIRLIETRDGGRSWDVVEPDGMAPALEGEAGFAASGTCLATTAGRWYIAAGGVNPSRVFRSGDGHAWDVSDAAIAGGEGAGVFSVQFRDAKHGIAVGGNYSDPAGNIDNAAWTKDGGATWLPAAAFPDGYRSGSAWVPGRGYCDAALAVGPSGSDFTLDGGKSWHRFDNGSFDSVECVKGPVCWASGENGRVARLVLT</sequence>
<dbReference type="EMBL" id="MU393427">
    <property type="protein sequence ID" value="KAI4869848.1"/>
    <property type="molecule type" value="Genomic_DNA"/>
</dbReference>
<protein>
    <submittedName>
        <fullName evidence="1">Oxidoreductase</fullName>
    </submittedName>
</protein>
<dbReference type="Proteomes" id="UP001497700">
    <property type="component" value="Unassembled WGS sequence"/>
</dbReference>
<name>A0ACB9ZFV0_9PEZI</name>
<evidence type="ECO:0000313" key="2">
    <source>
        <dbReference type="Proteomes" id="UP001497700"/>
    </source>
</evidence>
<reference evidence="1 2" key="1">
    <citation type="journal article" date="2022" name="New Phytol.">
        <title>Ecological generalism drives hyperdiversity of secondary metabolite gene clusters in xylarialean endophytes.</title>
        <authorList>
            <person name="Franco M.E.E."/>
            <person name="Wisecaver J.H."/>
            <person name="Arnold A.E."/>
            <person name="Ju Y.M."/>
            <person name="Slot J.C."/>
            <person name="Ahrendt S."/>
            <person name="Moore L.P."/>
            <person name="Eastman K.E."/>
            <person name="Scott K."/>
            <person name="Konkel Z."/>
            <person name="Mondo S.J."/>
            <person name="Kuo A."/>
            <person name="Hayes R.D."/>
            <person name="Haridas S."/>
            <person name="Andreopoulos B."/>
            <person name="Riley R."/>
            <person name="LaButti K."/>
            <person name="Pangilinan J."/>
            <person name="Lipzen A."/>
            <person name="Amirebrahimi M."/>
            <person name="Yan J."/>
            <person name="Adam C."/>
            <person name="Keymanesh K."/>
            <person name="Ng V."/>
            <person name="Louie K."/>
            <person name="Northen T."/>
            <person name="Drula E."/>
            <person name="Henrissat B."/>
            <person name="Hsieh H.M."/>
            <person name="Youens-Clark K."/>
            <person name="Lutzoni F."/>
            <person name="Miadlikowska J."/>
            <person name="Eastwood D.C."/>
            <person name="Hamelin R.C."/>
            <person name="Grigoriev I.V."/>
            <person name="U'Ren J.M."/>
        </authorList>
    </citation>
    <scope>NUCLEOTIDE SEQUENCE [LARGE SCALE GENOMIC DNA]</scope>
    <source>
        <strain evidence="1 2">CBS 119005</strain>
    </source>
</reference>
<gene>
    <name evidence="1" type="ORF">F4820DRAFT_342008</name>
</gene>
<comment type="caution">
    <text evidence="1">The sequence shown here is derived from an EMBL/GenBank/DDBJ whole genome shotgun (WGS) entry which is preliminary data.</text>
</comment>
<keyword evidence="2" id="KW-1185">Reference proteome</keyword>
<accession>A0ACB9ZFV0</accession>
<evidence type="ECO:0000313" key="1">
    <source>
        <dbReference type="EMBL" id="KAI4869848.1"/>
    </source>
</evidence>
<proteinExistence type="predicted"/>
<organism evidence="1 2">
    <name type="scientific">Hypoxylon rubiginosum</name>
    <dbReference type="NCBI Taxonomy" id="110542"/>
    <lineage>
        <taxon>Eukaryota</taxon>
        <taxon>Fungi</taxon>
        <taxon>Dikarya</taxon>
        <taxon>Ascomycota</taxon>
        <taxon>Pezizomycotina</taxon>
        <taxon>Sordariomycetes</taxon>
        <taxon>Xylariomycetidae</taxon>
        <taxon>Xylariales</taxon>
        <taxon>Hypoxylaceae</taxon>
        <taxon>Hypoxylon</taxon>
    </lineage>
</organism>